<reference evidence="1 2" key="1">
    <citation type="submission" date="2017-01" db="EMBL/GenBank/DDBJ databases">
        <title>Draft genome sequence of Diplodia seriata F98.1, a fungal species involved in grapevine trunk diseases.</title>
        <authorList>
            <person name="Robert-Siegwald G."/>
            <person name="Vallet J."/>
            <person name="Abou-Mansour E."/>
            <person name="Xu J."/>
            <person name="Rey P."/>
            <person name="Bertsch C."/>
            <person name="Rego C."/>
            <person name="Larignon P."/>
            <person name="Fontaine F."/>
            <person name="Lebrun M.-H."/>
        </authorList>
    </citation>
    <scope>NUCLEOTIDE SEQUENCE [LARGE SCALE GENOMIC DNA]</scope>
    <source>
        <strain evidence="1 2">F98.1</strain>
    </source>
</reference>
<evidence type="ECO:0000313" key="1">
    <source>
        <dbReference type="EMBL" id="OMP81523.1"/>
    </source>
</evidence>
<evidence type="ECO:0000313" key="2">
    <source>
        <dbReference type="Proteomes" id="UP000190776"/>
    </source>
</evidence>
<dbReference type="InterPro" id="IPR003719">
    <property type="entry name" value="Phenazine_PhzF-like"/>
</dbReference>
<protein>
    <submittedName>
        <fullName evidence="1">Uncharacterized protein</fullName>
    </submittedName>
</protein>
<dbReference type="Proteomes" id="UP000190776">
    <property type="component" value="Unassembled WGS sequence"/>
</dbReference>
<name>A0A1S8B297_9PEZI</name>
<dbReference type="EMBL" id="MSZU01000115">
    <property type="protein sequence ID" value="OMP81523.1"/>
    <property type="molecule type" value="Genomic_DNA"/>
</dbReference>
<sequence length="131" mass="13484">MPVVSIAKGMAFALIEVDSLATLSAAATGTFTAEVVVDKGWYQSFKSSNKDERGGLEDPAIGSAASALACVLSLAEGVARQRHRYAITQGVEMGRKSEIGVQVGLAKTEGEIESVQLGGGAVEVMNGRLAA</sequence>
<gene>
    <name evidence="1" type="ORF">BK809_0002516</name>
</gene>
<dbReference type="Gene3D" id="3.10.310.10">
    <property type="entry name" value="Diaminopimelate Epimerase, Chain A, domain 1"/>
    <property type="match status" value="1"/>
</dbReference>
<comment type="caution">
    <text evidence="1">The sequence shown here is derived from an EMBL/GenBank/DDBJ whole genome shotgun (WGS) entry which is preliminary data.</text>
</comment>
<dbReference type="Pfam" id="PF02567">
    <property type="entry name" value="PhzC-PhzF"/>
    <property type="match status" value="1"/>
</dbReference>
<dbReference type="OrthoDB" id="412383at2759"/>
<dbReference type="STRING" id="420778.A0A1S8B297"/>
<proteinExistence type="predicted"/>
<organism evidence="1 2">
    <name type="scientific">Diplodia seriata</name>
    <dbReference type="NCBI Taxonomy" id="420778"/>
    <lineage>
        <taxon>Eukaryota</taxon>
        <taxon>Fungi</taxon>
        <taxon>Dikarya</taxon>
        <taxon>Ascomycota</taxon>
        <taxon>Pezizomycotina</taxon>
        <taxon>Dothideomycetes</taxon>
        <taxon>Dothideomycetes incertae sedis</taxon>
        <taxon>Botryosphaeriales</taxon>
        <taxon>Botryosphaeriaceae</taxon>
        <taxon>Diplodia</taxon>
    </lineage>
</organism>
<dbReference type="SUPFAM" id="SSF54506">
    <property type="entry name" value="Diaminopimelate epimerase-like"/>
    <property type="match status" value="1"/>
</dbReference>
<accession>A0A1S8B297</accession>
<dbReference type="GO" id="GO:0003824">
    <property type="term" value="F:catalytic activity"/>
    <property type="evidence" value="ECO:0007669"/>
    <property type="project" value="InterPro"/>
</dbReference>
<dbReference type="AlphaFoldDB" id="A0A1S8B297"/>